<proteinExistence type="inferred from homology"/>
<dbReference type="PRINTS" id="PR01010">
    <property type="entry name" value="FLGPRINGFLGI"/>
</dbReference>
<reference evidence="4" key="1">
    <citation type="submission" date="2018-06" db="EMBL/GenBank/DDBJ databases">
        <authorList>
            <person name="Zhirakovskaya E."/>
        </authorList>
    </citation>
    <scope>NUCLEOTIDE SEQUENCE</scope>
</reference>
<dbReference type="NCBIfam" id="NF003676">
    <property type="entry name" value="PRK05303.1"/>
    <property type="match status" value="1"/>
</dbReference>
<evidence type="ECO:0000256" key="1">
    <source>
        <dbReference type="ARBA" id="ARBA00002591"/>
    </source>
</evidence>
<accession>A0A3B1A7C6</accession>
<keyword evidence="4" id="KW-0282">Flagellum</keyword>
<evidence type="ECO:0000256" key="2">
    <source>
        <dbReference type="ARBA" id="ARBA00004117"/>
    </source>
</evidence>
<comment type="function">
    <text evidence="1">Assembles around the rod to form the L-ring and probably protects the motor/basal body from shearing forces during rotation.</text>
</comment>
<gene>
    <name evidence="4" type="ORF">MNBD_GAMMA23-932</name>
</gene>
<keyword evidence="4" id="KW-0969">Cilium</keyword>
<keyword evidence="3" id="KW-0732">Signal</keyword>
<dbReference type="AlphaFoldDB" id="A0A3B1A7C6"/>
<dbReference type="PANTHER" id="PTHR30381">
    <property type="entry name" value="FLAGELLAR P-RING PERIPLASMIC PROTEIN FLGI"/>
    <property type="match status" value="1"/>
</dbReference>
<name>A0A3B1A7C6_9ZZZZ</name>
<dbReference type="PANTHER" id="PTHR30381:SF0">
    <property type="entry name" value="FLAGELLAR P-RING PROTEIN"/>
    <property type="match status" value="1"/>
</dbReference>
<dbReference type="Pfam" id="PF02119">
    <property type="entry name" value="FlgI"/>
    <property type="match status" value="1"/>
</dbReference>
<evidence type="ECO:0000256" key="3">
    <source>
        <dbReference type="ARBA" id="ARBA00022729"/>
    </source>
</evidence>
<dbReference type="GO" id="GO:0005198">
    <property type="term" value="F:structural molecule activity"/>
    <property type="evidence" value="ECO:0007669"/>
    <property type="project" value="InterPro"/>
</dbReference>
<dbReference type="GO" id="GO:0030288">
    <property type="term" value="C:outer membrane-bounded periplasmic space"/>
    <property type="evidence" value="ECO:0007669"/>
    <property type="project" value="InterPro"/>
</dbReference>
<sequence length="372" mass="38410">MLSIKELKFTVLVGILFYLGFSSGIVKADRIKDISTVAGVRSNPLVGYGLVVGLNGTGDGSGAVTDQSMKSMLSRLGINIPPDATLKAKNVAAVSIHATLPAFSKKGQKIDVTVASIGGAKSLRGGSLLMTPLRGIDHKIYAIAQGNVVVSGFGVEGLDGSKVTVNVPSSGRILNGAMVEQIIDTPFGTVNEIVLNLHQADFTTSTRLAEVINNAVGPGSAHSIDPASVSVNAPSDPAQRVSFISFLENLTIKPGEAPAKIIINSRTGTVVIGKHVHVLPAAVSHGSLTVTITQSSKVNQPAPLAGGVTTVVPVTDIRIQQEDNRMFVFSPGVSLNEIVQAVNQVGAAPGDLVAILEALKEVGALQAELVVI</sequence>
<dbReference type="GO" id="GO:0071973">
    <property type="term" value="P:bacterial-type flagellum-dependent cell motility"/>
    <property type="evidence" value="ECO:0007669"/>
    <property type="project" value="InterPro"/>
</dbReference>
<protein>
    <submittedName>
        <fullName evidence="4">Flagellar P-ring protein FlgI</fullName>
    </submittedName>
</protein>
<comment type="subcellular location">
    <subcellularLocation>
        <location evidence="2">Bacterial flagellum basal body</location>
    </subcellularLocation>
</comment>
<organism evidence="4">
    <name type="scientific">hydrothermal vent metagenome</name>
    <dbReference type="NCBI Taxonomy" id="652676"/>
    <lineage>
        <taxon>unclassified sequences</taxon>
        <taxon>metagenomes</taxon>
        <taxon>ecological metagenomes</taxon>
    </lineage>
</organism>
<dbReference type="EMBL" id="UOFT01000058">
    <property type="protein sequence ID" value="VAW97460.1"/>
    <property type="molecule type" value="Genomic_DNA"/>
</dbReference>
<keyword evidence="4" id="KW-0966">Cell projection</keyword>
<dbReference type="InterPro" id="IPR001782">
    <property type="entry name" value="Flag_FlgI"/>
</dbReference>
<dbReference type="HAMAP" id="MF_00416">
    <property type="entry name" value="FlgI"/>
    <property type="match status" value="1"/>
</dbReference>
<evidence type="ECO:0000313" key="4">
    <source>
        <dbReference type="EMBL" id="VAW97460.1"/>
    </source>
</evidence>
<dbReference type="GO" id="GO:0009428">
    <property type="term" value="C:bacterial-type flagellum basal body, distal rod, P ring"/>
    <property type="evidence" value="ECO:0007669"/>
    <property type="project" value="InterPro"/>
</dbReference>